<feature type="transmembrane region" description="Helical" evidence="7">
    <location>
        <begin position="80"/>
        <end position="100"/>
    </location>
</feature>
<comment type="subcellular location">
    <subcellularLocation>
        <location evidence="1">Membrane</location>
        <topology evidence="1">Multi-pass membrane protein</topology>
    </subcellularLocation>
</comment>
<dbReference type="Pfam" id="PF07690">
    <property type="entry name" value="MFS_1"/>
    <property type="match status" value="1"/>
</dbReference>
<dbReference type="STRING" id="1182545.A0A072NWX1"/>
<keyword evidence="5 7" id="KW-0472">Membrane</keyword>
<dbReference type="Gene3D" id="1.20.1250.20">
    <property type="entry name" value="MFS general substrate transporter like domains"/>
    <property type="match status" value="1"/>
</dbReference>
<keyword evidence="4 7" id="KW-1133">Transmembrane helix</keyword>
<dbReference type="PANTHER" id="PTHR23505:SF79">
    <property type="entry name" value="PROTEIN SPINSTER"/>
    <property type="match status" value="1"/>
</dbReference>
<evidence type="ECO:0000313" key="9">
    <source>
        <dbReference type="EMBL" id="KEF51538.1"/>
    </source>
</evidence>
<feature type="transmembrane region" description="Helical" evidence="7">
    <location>
        <begin position="107"/>
        <end position="126"/>
    </location>
</feature>
<comment type="caution">
    <text evidence="9">The sequence shown here is derived from an EMBL/GenBank/DDBJ whole genome shotgun (WGS) entry which is preliminary data.</text>
</comment>
<evidence type="ECO:0000256" key="4">
    <source>
        <dbReference type="ARBA" id="ARBA00022989"/>
    </source>
</evidence>
<dbReference type="PANTHER" id="PTHR23505">
    <property type="entry name" value="SPINSTER"/>
    <property type="match status" value="1"/>
</dbReference>
<dbReference type="GeneID" id="25287349"/>
<feature type="transmembrane region" description="Helical" evidence="7">
    <location>
        <begin position="271"/>
        <end position="292"/>
    </location>
</feature>
<proteinExistence type="inferred from homology"/>
<feature type="transmembrane region" description="Helical" evidence="7">
    <location>
        <begin position="35"/>
        <end position="52"/>
    </location>
</feature>
<dbReference type="VEuPathDB" id="FungiDB:A1O9_12455"/>
<organism evidence="9 10">
    <name type="scientific">Exophiala aquamarina CBS 119918</name>
    <dbReference type="NCBI Taxonomy" id="1182545"/>
    <lineage>
        <taxon>Eukaryota</taxon>
        <taxon>Fungi</taxon>
        <taxon>Dikarya</taxon>
        <taxon>Ascomycota</taxon>
        <taxon>Pezizomycotina</taxon>
        <taxon>Eurotiomycetes</taxon>
        <taxon>Chaetothyriomycetidae</taxon>
        <taxon>Chaetothyriales</taxon>
        <taxon>Herpotrichiellaceae</taxon>
        <taxon>Exophiala</taxon>
    </lineage>
</organism>
<dbReference type="GO" id="GO:0022857">
    <property type="term" value="F:transmembrane transporter activity"/>
    <property type="evidence" value="ECO:0007669"/>
    <property type="project" value="InterPro"/>
</dbReference>
<dbReference type="SUPFAM" id="SSF103473">
    <property type="entry name" value="MFS general substrate transporter"/>
    <property type="match status" value="1"/>
</dbReference>
<dbReference type="AlphaFoldDB" id="A0A072NWX1"/>
<dbReference type="PROSITE" id="PS50850">
    <property type="entry name" value="MFS"/>
    <property type="match status" value="1"/>
</dbReference>
<keyword evidence="2" id="KW-0813">Transport</keyword>
<feature type="transmembrane region" description="Helical" evidence="7">
    <location>
        <begin position="312"/>
        <end position="332"/>
    </location>
</feature>
<dbReference type="Proteomes" id="UP000027920">
    <property type="component" value="Unassembled WGS sequence"/>
</dbReference>
<evidence type="ECO:0000256" key="3">
    <source>
        <dbReference type="ARBA" id="ARBA00022692"/>
    </source>
</evidence>
<protein>
    <recommendedName>
        <fullName evidence="8">Major facilitator superfamily (MFS) profile domain-containing protein</fullName>
    </recommendedName>
</protein>
<dbReference type="HOGENOM" id="CLU_524803_0_0_1"/>
<sequence length="521" mass="57203">MKGVTVEETDATQRASLNEASGPEHHLDRQNALSFFRVFVAMALLFLNYFLAQYDKFVLSYFQAEVIESLSLTSTQYSVLSGYATGILYALLALPVAFIADYTNRRVWVLTLAAFWWSLCVLFQGLSHNFWQILLARIGMGIGQAPVEALSISLISDLVSMEWLFLCESIFYVGVYVGEAVSGQIATAFDRTHTPWNNALKAIGIVGMVVAVVTRLLLREPRRRRLLARPLYTESSSGTNVDSDATLGSKLRQARTQLSASVKHVVMMKSFWILTLAAGARQFSGNVFGWYMPSYLSSIYASQDQLLSRYGIIVGVVGSVTVVLGGVICGYLKRQPTVILYLTAIGGIISSAFVICMVFSLKLANGHEEAGVRILYGVMSAAYLTAELWLGGFASLLALLLPTRTKTFCLAIYTSVIILIYSSAPQMIGLGLRNYKPGSTAYLEKTRDILAILIPVGYWVAGICFLSAIPKVKEDLAMGRAAQEFQQDEAVSLRRKNAYLAFVTLLASLTIALFITSLTVT</sequence>
<evidence type="ECO:0000313" key="10">
    <source>
        <dbReference type="Proteomes" id="UP000027920"/>
    </source>
</evidence>
<dbReference type="GO" id="GO:0016020">
    <property type="term" value="C:membrane"/>
    <property type="evidence" value="ECO:0007669"/>
    <property type="project" value="UniProtKB-SubCell"/>
</dbReference>
<dbReference type="RefSeq" id="XP_013254128.1">
    <property type="nucleotide sequence ID" value="XM_013398674.1"/>
</dbReference>
<reference evidence="9 10" key="1">
    <citation type="submission" date="2013-03" db="EMBL/GenBank/DDBJ databases">
        <title>The Genome Sequence of Exophiala aquamarina CBS 119918.</title>
        <authorList>
            <consortium name="The Broad Institute Genomics Platform"/>
            <person name="Cuomo C."/>
            <person name="de Hoog S."/>
            <person name="Gorbushina A."/>
            <person name="Walker B."/>
            <person name="Young S.K."/>
            <person name="Zeng Q."/>
            <person name="Gargeya S."/>
            <person name="Fitzgerald M."/>
            <person name="Haas B."/>
            <person name="Abouelleil A."/>
            <person name="Allen A.W."/>
            <person name="Alvarado L."/>
            <person name="Arachchi H.M."/>
            <person name="Berlin A.M."/>
            <person name="Chapman S.B."/>
            <person name="Gainer-Dewar J."/>
            <person name="Goldberg J."/>
            <person name="Griggs A."/>
            <person name="Gujja S."/>
            <person name="Hansen M."/>
            <person name="Howarth C."/>
            <person name="Imamovic A."/>
            <person name="Ireland A."/>
            <person name="Larimer J."/>
            <person name="McCowan C."/>
            <person name="Murphy C."/>
            <person name="Pearson M."/>
            <person name="Poon T.W."/>
            <person name="Priest M."/>
            <person name="Roberts A."/>
            <person name="Saif S."/>
            <person name="Shea T."/>
            <person name="Sisk P."/>
            <person name="Sykes S."/>
            <person name="Wortman J."/>
            <person name="Nusbaum C."/>
            <person name="Birren B."/>
        </authorList>
    </citation>
    <scope>NUCLEOTIDE SEQUENCE [LARGE SCALE GENOMIC DNA]</scope>
    <source>
        <strain evidence="9 10">CBS 119918</strain>
    </source>
</reference>
<evidence type="ECO:0000256" key="1">
    <source>
        <dbReference type="ARBA" id="ARBA00004141"/>
    </source>
</evidence>
<evidence type="ECO:0000256" key="6">
    <source>
        <dbReference type="ARBA" id="ARBA00024338"/>
    </source>
</evidence>
<dbReference type="InterPro" id="IPR036259">
    <property type="entry name" value="MFS_trans_sf"/>
</dbReference>
<evidence type="ECO:0000256" key="7">
    <source>
        <dbReference type="SAM" id="Phobius"/>
    </source>
</evidence>
<keyword evidence="10" id="KW-1185">Reference proteome</keyword>
<evidence type="ECO:0000256" key="2">
    <source>
        <dbReference type="ARBA" id="ARBA00022448"/>
    </source>
</evidence>
<feature type="transmembrane region" description="Helical" evidence="7">
    <location>
        <begin position="381"/>
        <end position="401"/>
    </location>
</feature>
<feature type="transmembrane region" description="Helical" evidence="7">
    <location>
        <begin position="449"/>
        <end position="469"/>
    </location>
</feature>
<feature type="transmembrane region" description="Helical" evidence="7">
    <location>
        <begin position="408"/>
        <end position="429"/>
    </location>
</feature>
<accession>A0A072NWX1</accession>
<feature type="domain" description="Major facilitator superfamily (MFS) profile" evidence="8">
    <location>
        <begin position="41"/>
        <end position="521"/>
    </location>
</feature>
<dbReference type="OrthoDB" id="3639251at2759"/>
<comment type="similarity">
    <text evidence="6">Belongs to the major facilitator superfamily. Spinster (TC 2.A.1.49) family.</text>
</comment>
<name>A0A072NWX1_9EURO</name>
<dbReference type="EMBL" id="AMGV01000023">
    <property type="protein sequence ID" value="KEF51538.1"/>
    <property type="molecule type" value="Genomic_DNA"/>
</dbReference>
<feature type="transmembrane region" description="Helical" evidence="7">
    <location>
        <begin position="199"/>
        <end position="218"/>
    </location>
</feature>
<dbReference type="InterPro" id="IPR020846">
    <property type="entry name" value="MFS_dom"/>
</dbReference>
<keyword evidence="3 7" id="KW-0812">Transmembrane</keyword>
<evidence type="ECO:0000259" key="8">
    <source>
        <dbReference type="PROSITE" id="PS50850"/>
    </source>
</evidence>
<feature type="transmembrane region" description="Helical" evidence="7">
    <location>
        <begin position="499"/>
        <end position="520"/>
    </location>
</feature>
<gene>
    <name evidence="9" type="ORF">A1O9_12455</name>
</gene>
<dbReference type="InterPro" id="IPR044770">
    <property type="entry name" value="MFS_spinster-like"/>
</dbReference>
<feature type="transmembrane region" description="Helical" evidence="7">
    <location>
        <begin position="339"/>
        <end position="361"/>
    </location>
</feature>
<dbReference type="InterPro" id="IPR011701">
    <property type="entry name" value="MFS"/>
</dbReference>
<evidence type="ECO:0000256" key="5">
    <source>
        <dbReference type="ARBA" id="ARBA00023136"/>
    </source>
</evidence>